<evidence type="ECO:0000256" key="1">
    <source>
        <dbReference type="ARBA" id="ARBA00004442"/>
    </source>
</evidence>
<dbReference type="RefSeq" id="WP_204473974.1">
    <property type="nucleotide sequence ID" value="NZ_JACJJW010000002.1"/>
</dbReference>
<dbReference type="EMBL" id="JACJJW010000002">
    <property type="protein sequence ID" value="MBM6757348.1"/>
    <property type="molecule type" value="Genomic_DNA"/>
</dbReference>
<keyword evidence="5" id="KW-0998">Cell outer membrane</keyword>
<evidence type="ECO:0000259" key="8">
    <source>
        <dbReference type="Pfam" id="PF14322"/>
    </source>
</evidence>
<evidence type="ECO:0000313" key="10">
    <source>
        <dbReference type="Proteomes" id="UP000703295"/>
    </source>
</evidence>
<comment type="caution">
    <text evidence="9">The sequence shown here is derived from an EMBL/GenBank/DDBJ whole genome shotgun (WGS) entry which is preliminary data.</text>
</comment>
<accession>A0ABS2ES13</accession>
<comment type="similarity">
    <text evidence="2">Belongs to the SusD family.</text>
</comment>
<protein>
    <submittedName>
        <fullName evidence="9">RagB/SusD family nutrient uptake outer membrane protein</fullName>
    </submittedName>
</protein>
<dbReference type="InterPro" id="IPR012944">
    <property type="entry name" value="SusD_RagB_dom"/>
</dbReference>
<feature type="signal peptide" evidence="6">
    <location>
        <begin position="1"/>
        <end position="24"/>
    </location>
</feature>
<evidence type="ECO:0000256" key="3">
    <source>
        <dbReference type="ARBA" id="ARBA00022729"/>
    </source>
</evidence>
<gene>
    <name evidence="9" type="ORF">H6A31_01330</name>
</gene>
<dbReference type="SUPFAM" id="SSF48452">
    <property type="entry name" value="TPR-like"/>
    <property type="match status" value="1"/>
</dbReference>
<dbReference type="InterPro" id="IPR011990">
    <property type="entry name" value="TPR-like_helical_dom_sf"/>
</dbReference>
<feature type="chain" id="PRO_5046384993" evidence="6">
    <location>
        <begin position="25"/>
        <end position="543"/>
    </location>
</feature>
<keyword evidence="3 6" id="KW-0732">Signal</keyword>
<name>A0ABS2ES13_9BACE</name>
<keyword evidence="4" id="KW-0472">Membrane</keyword>
<proteinExistence type="inferred from homology"/>
<dbReference type="Pfam" id="PF07980">
    <property type="entry name" value="SusD_RagB"/>
    <property type="match status" value="1"/>
</dbReference>
<evidence type="ECO:0000256" key="2">
    <source>
        <dbReference type="ARBA" id="ARBA00006275"/>
    </source>
</evidence>
<organism evidence="9 10">
    <name type="scientific">Bacteroides mediterraneensis</name>
    <dbReference type="NCBI Taxonomy" id="1841856"/>
    <lineage>
        <taxon>Bacteria</taxon>
        <taxon>Pseudomonadati</taxon>
        <taxon>Bacteroidota</taxon>
        <taxon>Bacteroidia</taxon>
        <taxon>Bacteroidales</taxon>
        <taxon>Bacteroidaceae</taxon>
        <taxon>Bacteroides</taxon>
    </lineage>
</organism>
<dbReference type="Pfam" id="PF14322">
    <property type="entry name" value="SusD-like_3"/>
    <property type="match status" value="1"/>
</dbReference>
<feature type="domain" description="SusD-like N-terminal" evidence="8">
    <location>
        <begin position="96"/>
        <end position="233"/>
    </location>
</feature>
<evidence type="ECO:0000256" key="6">
    <source>
        <dbReference type="SAM" id="SignalP"/>
    </source>
</evidence>
<dbReference type="InterPro" id="IPR033985">
    <property type="entry name" value="SusD-like_N"/>
</dbReference>
<dbReference type="Proteomes" id="UP000703295">
    <property type="component" value="Unassembled WGS sequence"/>
</dbReference>
<reference evidence="9 10" key="1">
    <citation type="journal article" date="2021" name="Sci. Rep.">
        <title>The distribution of antibiotic resistance genes in chicken gut microbiota commensals.</title>
        <authorList>
            <person name="Juricova H."/>
            <person name="Matiasovicova J."/>
            <person name="Kubasova T."/>
            <person name="Cejkova D."/>
            <person name="Rychlik I."/>
        </authorList>
    </citation>
    <scope>NUCLEOTIDE SEQUENCE [LARGE SCALE GENOMIC DNA]</scope>
    <source>
        <strain evidence="9 10">An801</strain>
    </source>
</reference>
<evidence type="ECO:0000256" key="5">
    <source>
        <dbReference type="ARBA" id="ARBA00023237"/>
    </source>
</evidence>
<dbReference type="Gene3D" id="1.25.40.390">
    <property type="match status" value="1"/>
</dbReference>
<comment type="subcellular location">
    <subcellularLocation>
        <location evidence="1">Cell outer membrane</location>
    </subcellularLocation>
</comment>
<feature type="domain" description="RagB/SusD" evidence="7">
    <location>
        <begin position="406"/>
        <end position="543"/>
    </location>
</feature>
<keyword evidence="10" id="KW-1185">Reference proteome</keyword>
<evidence type="ECO:0000313" key="9">
    <source>
        <dbReference type="EMBL" id="MBM6757348.1"/>
    </source>
</evidence>
<evidence type="ECO:0000256" key="4">
    <source>
        <dbReference type="ARBA" id="ARBA00023136"/>
    </source>
</evidence>
<sequence>MKIIYRFVFMAFCLVLGASCSAYLEEEPKDRMDEGTAYATLSDLQRNGVLSLYNYVGGYADSQGLQGTGRGVYDLNTFTTDEAMMPTRGGDWYDGGFWQGLYLHRWGVNNEAIYATWEYLYRTVILCNSSLERIQAFSVAHPTEEVAPLQAEVRALRAMFYYYIMDLFGEVPLIENSNPKPEEIVQEKRSKIFSFIVKELTESAPFLSEERSNQPGLYYGRMTRPVVWFLLAKLALNAEVYADDDWTDGIRPDGKSLVFEVDGRSLNSWQAVCHYCDKITAAGYKLEEDYTANFAVFNESSKENIFVIPMSKTLYTNQFIYLFRSRHYNHAKAYGLGGENGASATQEVLETFGYGTPQVDARFDVCYFAGPVKDLAGRPIMLDDEVTPLVYEPWKVALDVSGQPWEKTAGARMKKYEVDPTALKDGKLLDNDIVLFRYADVLLMQSEAKVRNGENGDAELNQVRRRVGMEERTATLDNLLKERMMELAWEGWRRQDMIRFSVFTRAYSCRTPLAGEENGYTTVFPIPEKVVDMNPQLRQHKGY</sequence>
<dbReference type="PROSITE" id="PS51257">
    <property type="entry name" value="PROKAR_LIPOPROTEIN"/>
    <property type="match status" value="1"/>
</dbReference>
<evidence type="ECO:0000259" key="7">
    <source>
        <dbReference type="Pfam" id="PF07980"/>
    </source>
</evidence>